<comment type="catalytic activity">
    <reaction evidence="11">
        <text>ATP + H2O = ADP + phosphate + H(+)</text>
        <dbReference type="Rhea" id="RHEA:13065"/>
        <dbReference type="ChEBI" id="CHEBI:15377"/>
        <dbReference type="ChEBI" id="CHEBI:15378"/>
        <dbReference type="ChEBI" id="CHEBI:30616"/>
        <dbReference type="ChEBI" id="CHEBI:43474"/>
        <dbReference type="ChEBI" id="CHEBI:456216"/>
        <dbReference type="EC" id="5.6.2.3"/>
    </reaction>
</comment>
<dbReference type="SMART" id="SM00491">
    <property type="entry name" value="HELICc2"/>
    <property type="match status" value="1"/>
</dbReference>
<evidence type="ECO:0000313" key="14">
    <source>
        <dbReference type="Proteomes" id="UP000215188"/>
    </source>
</evidence>
<dbReference type="NCBIfam" id="NF008729">
    <property type="entry name" value="PRK11747.1"/>
    <property type="match status" value="1"/>
</dbReference>
<keyword evidence="14" id="KW-1185">Reference proteome</keyword>
<evidence type="ECO:0000256" key="10">
    <source>
        <dbReference type="ARBA" id="ARBA00023235"/>
    </source>
</evidence>
<dbReference type="Proteomes" id="UP000215188">
    <property type="component" value="Unassembled WGS sequence"/>
</dbReference>
<dbReference type="InterPro" id="IPR039000">
    <property type="entry name" value="DinG_proteobact"/>
</dbReference>
<evidence type="ECO:0000256" key="6">
    <source>
        <dbReference type="ARBA" id="ARBA00022840"/>
    </source>
</evidence>
<keyword evidence="8 11" id="KW-0411">Iron-sulfur</keyword>
<feature type="binding site" evidence="11">
    <location>
        <position position="211"/>
    </location>
    <ligand>
        <name>[4Fe-4S] cluster</name>
        <dbReference type="ChEBI" id="CHEBI:49883"/>
    </ligand>
</feature>
<dbReference type="Gene3D" id="3.40.50.300">
    <property type="entry name" value="P-loop containing nucleotide triphosphate hydrolases"/>
    <property type="match status" value="2"/>
</dbReference>
<dbReference type="OrthoDB" id="9805194at2"/>
<evidence type="ECO:0000256" key="8">
    <source>
        <dbReference type="ARBA" id="ARBA00023014"/>
    </source>
</evidence>
<keyword evidence="10 11" id="KW-0413">Isomerase</keyword>
<sequence length="701" mass="78313">MFCVSNEHLKDIQEKIQEFYQAVQANWPGFKTRVGQEQMFAHIAQTLSQAKSLKDVRDGDNILVVEGKTGVGKTLGYLIPAIVFSKLLNKRVIISTGTVALQEQLMQKDLPNLADLSPISFEYALAKGRSRYVCNIRLEQVSGKTKQTALFEDANWDAPPKEQDKDSFADALLSLNDGSWNGDKDTAPPEITDSMWPRIAAERSSCLGRHCQRFNVCPYFNARRDLVKADVIIANHDLVISTIASGSKILPDPSETLYIFDEAHNLPQVGIKHFASSVGLIASTRWLEKIMAAVLRADALLPDSSGKTVDEVHAHVEDLIMHTKQMINSLRLANFVTHEQVIHRFKNGELSPEFSSYAETIGPLAIALNNRISKILQQLNDQRNNSIDKDSFSPAILEIGSYQSKTENLSNTWHLMQADANPPIAKWVEWQDLGSTFDFKLHASPISAAQNLAQTLWSTSSAAVLTSATLRTMGDFQYFLGQTGLNWFPKTNTLEAESPFNYEEQGTFIVPEMINCPSANAQGHTDELSDEIPKQLKDLKHGALVLFTSKKQMKQVHEDLPDDFLQDVLMQGDMPRNKLISQHESRIQDGHRSILFGMQSFGEGLDLPGKLCETVLITKLPFAPPDSPVEEAKSEWLEKNQGNPFYEISVPAVALKLQQWVGRGIRTETDHATIIVLDKRLKTKPYGKKILAGLPPFKRLI</sequence>
<dbReference type="InterPro" id="IPR006555">
    <property type="entry name" value="ATP-dep_Helicase_C"/>
</dbReference>
<dbReference type="InterPro" id="IPR045028">
    <property type="entry name" value="DinG/Rad3-like"/>
</dbReference>
<keyword evidence="6 11" id="KW-0067">ATP-binding</keyword>
<dbReference type="GO" id="GO:0046872">
    <property type="term" value="F:metal ion binding"/>
    <property type="evidence" value="ECO:0007669"/>
    <property type="project" value="UniProtKB-KW"/>
</dbReference>
<feature type="binding site" evidence="11">
    <location>
        <position position="217"/>
    </location>
    <ligand>
        <name>[4Fe-4S] cluster</name>
        <dbReference type="ChEBI" id="CHEBI:49883"/>
    </ligand>
</feature>
<dbReference type="GO" id="GO:0016887">
    <property type="term" value="F:ATP hydrolysis activity"/>
    <property type="evidence" value="ECO:0007669"/>
    <property type="project" value="RHEA"/>
</dbReference>
<dbReference type="GO" id="GO:0033677">
    <property type="term" value="F:DNA/RNA helicase activity"/>
    <property type="evidence" value="ECO:0007669"/>
    <property type="project" value="TreeGrafter"/>
</dbReference>
<dbReference type="Pfam" id="PF13307">
    <property type="entry name" value="Helicase_C_2"/>
    <property type="match status" value="1"/>
</dbReference>
<name>A0A229FR22_9BURK</name>
<evidence type="ECO:0000256" key="5">
    <source>
        <dbReference type="ARBA" id="ARBA00022806"/>
    </source>
</evidence>
<evidence type="ECO:0000256" key="2">
    <source>
        <dbReference type="ARBA" id="ARBA00022723"/>
    </source>
</evidence>
<comment type="similarity">
    <text evidence="11">Belongs to the helicase family. DinG subfamily. Type 1 sub-subfamily.</text>
</comment>
<dbReference type="SUPFAM" id="SSF52540">
    <property type="entry name" value="P-loop containing nucleoside triphosphate hydrolases"/>
    <property type="match status" value="1"/>
</dbReference>
<dbReference type="Pfam" id="PF00270">
    <property type="entry name" value="DEAD"/>
    <property type="match status" value="1"/>
</dbReference>
<dbReference type="PROSITE" id="PS51193">
    <property type="entry name" value="HELICASE_ATP_BIND_2"/>
    <property type="match status" value="1"/>
</dbReference>
<feature type="binding site" evidence="11">
    <location>
        <position position="206"/>
    </location>
    <ligand>
        <name>[4Fe-4S] cluster</name>
        <dbReference type="ChEBI" id="CHEBI:49883"/>
    </ligand>
</feature>
<keyword evidence="1 11" id="KW-0004">4Fe-4S</keyword>
<dbReference type="GO" id="GO:0006281">
    <property type="term" value="P:DNA repair"/>
    <property type="evidence" value="ECO:0007669"/>
    <property type="project" value="TreeGrafter"/>
</dbReference>
<dbReference type="AlphaFoldDB" id="A0A229FR22"/>
<dbReference type="HAMAP" id="MF_02205">
    <property type="entry name" value="DinG_proteobact"/>
    <property type="match status" value="1"/>
</dbReference>
<dbReference type="InterPro" id="IPR014013">
    <property type="entry name" value="Helic_SF1/SF2_ATP-bd_DinG/Rad3"/>
</dbReference>
<comment type="caution">
    <text evidence="13">The sequence shown here is derived from an EMBL/GenBank/DDBJ whole genome shotgun (WGS) entry which is preliminary data.</text>
</comment>
<evidence type="ECO:0000256" key="7">
    <source>
        <dbReference type="ARBA" id="ARBA00023004"/>
    </source>
</evidence>
<dbReference type="InterPro" id="IPR010614">
    <property type="entry name" value="RAD3-like_helicase_DEAD"/>
</dbReference>
<dbReference type="PANTHER" id="PTHR11472:SF59">
    <property type="entry name" value="ATP-DEPENDENT DNA HELICASE DING"/>
    <property type="match status" value="1"/>
</dbReference>
<feature type="domain" description="Helicase ATP-binding" evidence="12">
    <location>
        <begin position="22"/>
        <end position="311"/>
    </location>
</feature>
<proteinExistence type="inferred from homology"/>
<dbReference type="InterPro" id="IPR027417">
    <property type="entry name" value="P-loop_NTPase"/>
</dbReference>
<dbReference type="InterPro" id="IPR014001">
    <property type="entry name" value="Helicase_ATP-bd"/>
</dbReference>
<keyword evidence="4 11" id="KW-0378">Hydrolase</keyword>
<comment type="cofactor">
    <cofactor evidence="11">
        <name>[4Fe-4S] cluster</name>
        <dbReference type="ChEBI" id="CHEBI:49883"/>
    </cofactor>
    <text evidence="11">Binds 1 [4Fe-4S] cluster.</text>
</comment>
<evidence type="ECO:0000256" key="3">
    <source>
        <dbReference type="ARBA" id="ARBA00022741"/>
    </source>
</evidence>
<organism evidence="13 14">
    <name type="scientific">Polynucleobacter cosmopolitanus</name>
    <dbReference type="NCBI Taxonomy" id="351345"/>
    <lineage>
        <taxon>Bacteria</taxon>
        <taxon>Pseudomonadati</taxon>
        <taxon>Pseudomonadota</taxon>
        <taxon>Betaproteobacteria</taxon>
        <taxon>Burkholderiales</taxon>
        <taxon>Burkholderiaceae</taxon>
        <taxon>Polynucleobacter</taxon>
    </lineage>
</organism>
<dbReference type="EMBL" id="NJGG01000003">
    <property type="protein sequence ID" value="OXL14476.1"/>
    <property type="molecule type" value="Genomic_DNA"/>
</dbReference>
<reference evidence="13 14" key="1">
    <citation type="submission" date="2017-06" db="EMBL/GenBank/DDBJ databases">
        <title>Reclassification of a Polynucleobacter cosmopolitanus strain isolated from tropical Lake Victoria as Polynucleobacter victoriensis comb. nov.</title>
        <authorList>
            <person name="Hahn M.W."/>
        </authorList>
    </citation>
    <scope>NUCLEOTIDE SEQUENCE [LARGE SCALE GENOMIC DNA]</scope>
    <source>
        <strain evidence="13 14">MWH-MoIso2</strain>
    </source>
</reference>
<protein>
    <recommendedName>
        <fullName evidence="11">ATP-dependent DNA helicase DinG</fullName>
        <ecNumber evidence="11">5.6.2.3</ecNumber>
    </recommendedName>
    <alternativeName>
        <fullName evidence="11">DNA 5'-3' helicase DinG</fullName>
    </alternativeName>
</protein>
<keyword evidence="5 11" id="KW-0347">Helicase</keyword>
<dbReference type="GO" id="GO:0043139">
    <property type="term" value="F:5'-3' DNA helicase activity"/>
    <property type="evidence" value="ECO:0007669"/>
    <property type="project" value="UniProtKB-UniRule"/>
</dbReference>
<keyword evidence="9 11" id="KW-0238">DNA-binding</keyword>
<accession>A0A229FR22</accession>
<keyword evidence="3 11" id="KW-0547">Nucleotide-binding</keyword>
<dbReference type="InterPro" id="IPR011545">
    <property type="entry name" value="DEAD/DEAH_box_helicase_dom"/>
</dbReference>
<evidence type="ECO:0000256" key="4">
    <source>
        <dbReference type="ARBA" id="ARBA00022801"/>
    </source>
</evidence>
<dbReference type="EC" id="5.6.2.3" evidence="11"/>
<dbReference type="PANTHER" id="PTHR11472">
    <property type="entry name" value="DNA REPAIR DEAD HELICASE RAD3/XP-D SUBFAMILY MEMBER"/>
    <property type="match status" value="1"/>
</dbReference>
<dbReference type="SMART" id="SM00487">
    <property type="entry name" value="DEXDc"/>
    <property type="match status" value="1"/>
</dbReference>
<dbReference type="GO" id="GO:0003677">
    <property type="term" value="F:DNA binding"/>
    <property type="evidence" value="ECO:0007669"/>
    <property type="project" value="UniProtKB-UniRule"/>
</dbReference>
<dbReference type="GO" id="GO:0005524">
    <property type="term" value="F:ATP binding"/>
    <property type="evidence" value="ECO:0007669"/>
    <property type="project" value="UniProtKB-UniRule"/>
</dbReference>
<gene>
    <name evidence="11" type="primary">dinG</name>
    <name evidence="13" type="ORF">AOC33_08130</name>
</gene>
<keyword evidence="7 11" id="KW-0408">Iron</keyword>
<feature type="binding site" evidence="11">
    <location>
        <position position="134"/>
    </location>
    <ligand>
        <name>[4Fe-4S] cluster</name>
        <dbReference type="ChEBI" id="CHEBI:49883"/>
    </ligand>
</feature>
<evidence type="ECO:0000259" key="12">
    <source>
        <dbReference type="PROSITE" id="PS51193"/>
    </source>
</evidence>
<dbReference type="GO" id="GO:0051539">
    <property type="term" value="F:4 iron, 4 sulfur cluster binding"/>
    <property type="evidence" value="ECO:0007669"/>
    <property type="project" value="UniProtKB-UniRule"/>
</dbReference>
<dbReference type="Pfam" id="PF06733">
    <property type="entry name" value="DEAD_2"/>
    <property type="match status" value="1"/>
</dbReference>
<dbReference type="GO" id="GO:0009432">
    <property type="term" value="P:SOS response"/>
    <property type="evidence" value="ECO:0007669"/>
    <property type="project" value="TreeGrafter"/>
</dbReference>
<evidence type="ECO:0000313" key="13">
    <source>
        <dbReference type="EMBL" id="OXL14476.1"/>
    </source>
</evidence>
<comment type="function">
    <text evidence="11">DNA-dependent ATPase and 5'-3' DNA helicase. Unwinds D-loops, R-loops, forked DNA and G-quadruplex DNA.</text>
</comment>
<keyword evidence="2 11" id="KW-0479">Metal-binding</keyword>
<evidence type="ECO:0000256" key="1">
    <source>
        <dbReference type="ARBA" id="ARBA00022485"/>
    </source>
</evidence>
<evidence type="ECO:0000256" key="11">
    <source>
        <dbReference type="HAMAP-Rule" id="MF_02205"/>
    </source>
</evidence>
<evidence type="ECO:0000256" key="9">
    <source>
        <dbReference type="ARBA" id="ARBA00023125"/>
    </source>
</evidence>